<dbReference type="PANTHER" id="PTHR21393">
    <property type="entry name" value="MITOCHONDRIAL 28S RIBOSOMAL PROTEIN S27"/>
    <property type="match status" value="1"/>
</dbReference>
<sequence>MLSFALSYRICRVCREFKNVMMQKRTFLSEAYRCDEAWNRRFNSALLQKVDHATMFILLEQRYANVGKMSAVDVDIFINSVNNDTYIDEAIKIVHNLRMSPEATNILDSTHHALIRYLWRYNRIEELHEVLNDRLNYGIFPDYFCYNLLMDDFIKKQDFASAAKIATLVMLQEETGHPVTNALCLYSCHKYLENPRDWKKPEVPVDTSKEEIKIRVAFIRNPFFDDHFDLTDPRDLVGKTLSFHGKHLANVLGRTCQLRGLILYKKYDQALCLLKEWMETVQDQIVYEEVFELITKDNSELQDEPSEQLKLVENQLSVLKGKQNDKGSLIESMENMIKSAVKEEADKDISKQCQVYLDWEHVRTSVLEEQMKAIDKQKRIANIEKIKKDLKEKEQLLTFFENEEQIEVGIEKVEEEDRKEDERIHAMHKSAKKLRKLIATEAYVPPDVKSRN</sequence>
<protein>
    <submittedName>
        <fullName evidence="4">28S ribosomal protein S27, mitochondrial-like</fullName>
    </submittedName>
</protein>
<accession>A0A6P3WN98</accession>
<dbReference type="InterPro" id="IPR034913">
    <property type="entry name" value="mS27/PTCD2"/>
</dbReference>
<dbReference type="RefSeq" id="XP_014467595.1">
    <property type="nucleotide sequence ID" value="XM_014612109.1"/>
</dbReference>
<reference evidence="4" key="1">
    <citation type="submission" date="2025-08" db="UniProtKB">
        <authorList>
            <consortium name="RefSeq"/>
        </authorList>
    </citation>
    <scope>IDENTIFICATION</scope>
</reference>
<evidence type="ECO:0000256" key="2">
    <source>
        <dbReference type="SAM" id="Coils"/>
    </source>
</evidence>
<dbReference type="InterPro" id="IPR019266">
    <property type="entry name" value="Ribosomal_mS27"/>
</dbReference>
<organism evidence="3 4">
    <name type="scientific">Dinoponera quadriceps</name>
    <name type="common">South American ant</name>
    <dbReference type="NCBI Taxonomy" id="609295"/>
    <lineage>
        <taxon>Eukaryota</taxon>
        <taxon>Metazoa</taxon>
        <taxon>Ecdysozoa</taxon>
        <taxon>Arthropoda</taxon>
        <taxon>Hexapoda</taxon>
        <taxon>Insecta</taxon>
        <taxon>Pterygota</taxon>
        <taxon>Neoptera</taxon>
        <taxon>Endopterygota</taxon>
        <taxon>Hymenoptera</taxon>
        <taxon>Apocrita</taxon>
        <taxon>Aculeata</taxon>
        <taxon>Formicoidea</taxon>
        <taxon>Formicidae</taxon>
        <taxon>Ponerinae</taxon>
        <taxon>Ponerini</taxon>
        <taxon>Dinoponera</taxon>
    </lineage>
</organism>
<keyword evidence="2" id="KW-0175">Coiled coil</keyword>
<dbReference type="GeneID" id="106740760"/>
<comment type="subcellular location">
    <subcellularLocation>
        <location evidence="1">Mitochondrion</location>
    </subcellularLocation>
</comment>
<dbReference type="OrthoDB" id="19830at2759"/>
<evidence type="ECO:0000313" key="4">
    <source>
        <dbReference type="RefSeq" id="XP_014467595.1"/>
    </source>
</evidence>
<dbReference type="InterPro" id="IPR011990">
    <property type="entry name" value="TPR-like_helical_dom_sf"/>
</dbReference>
<evidence type="ECO:0000313" key="3">
    <source>
        <dbReference type="Proteomes" id="UP000515204"/>
    </source>
</evidence>
<dbReference type="Pfam" id="PF10037">
    <property type="entry name" value="MRP-S27"/>
    <property type="match status" value="1"/>
</dbReference>
<dbReference type="KEGG" id="dqu:106740760"/>
<dbReference type="PANTHER" id="PTHR21393:SF0">
    <property type="entry name" value="SMALL RIBOSOMAL SUBUNIT PROTEIN MS27"/>
    <property type="match status" value="1"/>
</dbReference>
<proteinExistence type="predicted"/>
<dbReference type="Gene3D" id="1.25.40.10">
    <property type="entry name" value="Tetratricopeptide repeat domain"/>
    <property type="match status" value="1"/>
</dbReference>
<gene>
    <name evidence="4" type="primary">LOC106740760</name>
</gene>
<dbReference type="AlphaFoldDB" id="A0A6P3WN98"/>
<evidence type="ECO:0000256" key="1">
    <source>
        <dbReference type="ARBA" id="ARBA00004173"/>
    </source>
</evidence>
<name>A0A6P3WN98_DINQU</name>
<feature type="coiled-coil region" evidence="2">
    <location>
        <begin position="373"/>
        <end position="403"/>
    </location>
</feature>
<dbReference type="Proteomes" id="UP000515204">
    <property type="component" value="Unplaced"/>
</dbReference>
<dbReference type="GO" id="GO:0005739">
    <property type="term" value="C:mitochondrion"/>
    <property type="evidence" value="ECO:0007669"/>
    <property type="project" value="UniProtKB-SubCell"/>
</dbReference>
<keyword evidence="3" id="KW-1185">Reference proteome</keyword>